<gene>
    <name evidence="1" type="ORF">BGLFYP119_01555</name>
</gene>
<dbReference type="SMART" id="SM00855">
    <property type="entry name" value="PGAM"/>
    <property type="match status" value="1"/>
</dbReference>
<evidence type="ECO:0000313" key="1">
    <source>
        <dbReference type="EMBL" id="VYT03507.1"/>
    </source>
</evidence>
<dbReference type="Gene3D" id="3.40.50.1240">
    <property type="entry name" value="Phosphoglycerate mutase-like"/>
    <property type="match status" value="1"/>
</dbReference>
<sequence length="257" mass="29355">MKIRFIRHGDPDYVNDTLTEKGRVEAALLAKAVPNMELGDCYMSPLGRAMDTAAYSLAATGKEAKVLDWLREFPAKVDINSSEFLQRAYPDTVKENGRFRERIVWDMVPGSWAEIPEYSHSTQWRESEVARHGDLVSVYDKVAEEFDRLLLEYGYEREGNHYRVVKENEQTITLFCHFGVTCVLLSRLWSVSPFVLWHTLALAPTSVTEVTTEEREKGIAFFRAARLGDISHLYAGGEEPSFACRFCETFGNTSQRH</sequence>
<dbReference type="InterPro" id="IPR013078">
    <property type="entry name" value="His_Pase_superF_clade-1"/>
</dbReference>
<protein>
    <submittedName>
        <fullName evidence="1">Histidine phosphatase superfamily (Branch 1)</fullName>
    </submittedName>
</protein>
<dbReference type="RefSeq" id="WP_156353879.1">
    <property type="nucleotide sequence ID" value="NZ_CACRST010000013.1"/>
</dbReference>
<dbReference type="EMBL" id="CACRST010000013">
    <property type="protein sequence ID" value="VYT03507.1"/>
    <property type="molecule type" value="Genomic_DNA"/>
</dbReference>
<accession>A0A6N2TD69</accession>
<dbReference type="Pfam" id="PF00300">
    <property type="entry name" value="His_Phos_1"/>
    <property type="match status" value="1"/>
</dbReference>
<proteinExistence type="predicted"/>
<dbReference type="AlphaFoldDB" id="A0A6N2TD69"/>
<organism evidence="1">
    <name type="scientific">Blautia glucerasea</name>
    <dbReference type="NCBI Taxonomy" id="536633"/>
    <lineage>
        <taxon>Bacteria</taxon>
        <taxon>Bacillati</taxon>
        <taxon>Bacillota</taxon>
        <taxon>Clostridia</taxon>
        <taxon>Lachnospirales</taxon>
        <taxon>Lachnospiraceae</taxon>
        <taxon>Blautia</taxon>
    </lineage>
</organism>
<reference evidence="1" key="1">
    <citation type="submission" date="2019-11" db="EMBL/GenBank/DDBJ databases">
        <authorList>
            <person name="Feng L."/>
        </authorList>
    </citation>
    <scope>NUCLEOTIDE SEQUENCE</scope>
    <source>
        <strain evidence="1">BgluceraseaLFYP119</strain>
    </source>
</reference>
<dbReference type="InterPro" id="IPR029033">
    <property type="entry name" value="His_PPase_superfam"/>
</dbReference>
<name>A0A6N2TD69_9FIRM</name>
<dbReference type="SUPFAM" id="SSF53254">
    <property type="entry name" value="Phosphoglycerate mutase-like"/>
    <property type="match status" value="1"/>
</dbReference>